<reference evidence="2 3" key="1">
    <citation type="submission" date="2016-04" db="EMBL/GenBank/DDBJ databases">
        <title>A degradative enzymes factory behind the ericoid mycorrhizal symbiosis.</title>
        <authorList>
            <consortium name="DOE Joint Genome Institute"/>
            <person name="Martino E."/>
            <person name="Morin E."/>
            <person name="Grelet G."/>
            <person name="Kuo A."/>
            <person name="Kohler A."/>
            <person name="Daghino S."/>
            <person name="Barry K."/>
            <person name="Choi C."/>
            <person name="Cichocki N."/>
            <person name="Clum A."/>
            <person name="Copeland A."/>
            <person name="Hainaut M."/>
            <person name="Haridas S."/>
            <person name="Labutti K."/>
            <person name="Lindquist E."/>
            <person name="Lipzen A."/>
            <person name="Khouja H.-R."/>
            <person name="Murat C."/>
            <person name="Ohm R."/>
            <person name="Olson A."/>
            <person name="Spatafora J."/>
            <person name="Veneault-Fourrey C."/>
            <person name="Henrissat B."/>
            <person name="Grigoriev I."/>
            <person name="Martin F."/>
            <person name="Perotto S."/>
        </authorList>
    </citation>
    <scope>NUCLEOTIDE SEQUENCE [LARGE SCALE GENOMIC DNA]</scope>
    <source>
        <strain evidence="2 3">E</strain>
    </source>
</reference>
<evidence type="ECO:0000313" key="3">
    <source>
        <dbReference type="Proteomes" id="UP000235371"/>
    </source>
</evidence>
<dbReference type="InParanoid" id="A0A2J6TSZ6"/>
<evidence type="ECO:0000256" key="1">
    <source>
        <dbReference type="SAM" id="MobiDB-lite"/>
    </source>
</evidence>
<organism evidence="2 3">
    <name type="scientific">Hyaloscypha bicolor E</name>
    <dbReference type="NCBI Taxonomy" id="1095630"/>
    <lineage>
        <taxon>Eukaryota</taxon>
        <taxon>Fungi</taxon>
        <taxon>Dikarya</taxon>
        <taxon>Ascomycota</taxon>
        <taxon>Pezizomycotina</taxon>
        <taxon>Leotiomycetes</taxon>
        <taxon>Helotiales</taxon>
        <taxon>Hyaloscyphaceae</taxon>
        <taxon>Hyaloscypha</taxon>
        <taxon>Hyaloscypha bicolor</taxon>
    </lineage>
</organism>
<protein>
    <submittedName>
        <fullName evidence="2">Uncharacterized protein</fullName>
    </submittedName>
</protein>
<keyword evidence="3" id="KW-1185">Reference proteome</keyword>
<gene>
    <name evidence="2" type="ORF">K444DRAFT_164225</name>
</gene>
<dbReference type="RefSeq" id="XP_024743034.1">
    <property type="nucleotide sequence ID" value="XM_024870680.1"/>
</dbReference>
<sequence length="226" mass="26375">MLRLLIRQSLMRPHRHNGTTTPQGNPQPDDSIEFSLAKFHTVRCMALGSESCFDGSIGRSHHGNIHRSGGVIPNGTLTSPSDNLKREGKTHIPRNFLAFTTTREHFVKTYSSTIQKHKTTSRSPKPQVFYYICQDEDPRCLRLCPRLNPVHRRANRRKNSTRKCWRHYPLRNHEDHLGRRLRCPYHWFSNSLPRMAQAILRIRQTQPRLSTRQPEANMGFQRRHAA</sequence>
<name>A0A2J6TSZ6_9HELO</name>
<feature type="region of interest" description="Disordered" evidence="1">
    <location>
        <begin position="8"/>
        <end position="31"/>
    </location>
</feature>
<feature type="compositionally biased region" description="Polar residues" evidence="1">
    <location>
        <begin position="18"/>
        <end position="28"/>
    </location>
</feature>
<dbReference type="GeneID" id="36578762"/>
<evidence type="ECO:0000313" key="2">
    <source>
        <dbReference type="EMBL" id="PMD66130.1"/>
    </source>
</evidence>
<dbReference type="EMBL" id="KZ613745">
    <property type="protein sequence ID" value="PMD66130.1"/>
    <property type="molecule type" value="Genomic_DNA"/>
</dbReference>
<feature type="region of interest" description="Disordered" evidence="1">
    <location>
        <begin position="206"/>
        <end position="226"/>
    </location>
</feature>
<dbReference type="Proteomes" id="UP000235371">
    <property type="component" value="Unassembled WGS sequence"/>
</dbReference>
<dbReference type="AlphaFoldDB" id="A0A2J6TSZ6"/>
<proteinExistence type="predicted"/>
<accession>A0A2J6TSZ6</accession>
<feature type="region of interest" description="Disordered" evidence="1">
    <location>
        <begin position="65"/>
        <end position="88"/>
    </location>
</feature>